<gene>
    <name evidence="11" type="ORF">XhyaCFBP1156_04920</name>
</gene>
<keyword evidence="5" id="KW-0472">Membrane</keyword>
<evidence type="ECO:0000256" key="3">
    <source>
        <dbReference type="ARBA" id="ARBA00022692"/>
    </source>
</evidence>
<evidence type="ECO:0000313" key="11">
    <source>
        <dbReference type="EMBL" id="PPU98986.1"/>
    </source>
</evidence>
<evidence type="ECO:0000256" key="7">
    <source>
        <dbReference type="ARBA" id="ARBA00023609"/>
    </source>
</evidence>
<dbReference type="GO" id="GO:0009279">
    <property type="term" value="C:cell outer membrane"/>
    <property type="evidence" value="ECO:0007669"/>
    <property type="project" value="UniProtKB-SubCell"/>
</dbReference>
<comment type="caution">
    <text evidence="11">The sequence shown here is derived from an EMBL/GenBank/DDBJ whole genome shotgun (WGS) entry which is preliminary data.</text>
</comment>
<keyword evidence="3" id="KW-0812">Transmembrane</keyword>
<dbReference type="SUPFAM" id="SSF48452">
    <property type="entry name" value="TPR-like"/>
    <property type="match status" value="1"/>
</dbReference>
<feature type="domain" description="Surface lipoprotein assembly modifier N-terminal TPR repeats region" evidence="10">
    <location>
        <begin position="72"/>
        <end position="169"/>
    </location>
</feature>
<keyword evidence="6" id="KW-0998">Cell outer membrane</keyword>
<comment type="similarity">
    <text evidence="7">Belongs to the Slam family.</text>
</comment>
<name>A0A2S7F0V9_9XANT</name>
<evidence type="ECO:0000313" key="12">
    <source>
        <dbReference type="Proteomes" id="UP000238261"/>
    </source>
</evidence>
<sequence length="497" mass="55837">MHSISPALLAALLVLGASLPAIPAAAQERDDTRRMLDQGVERHALQRERELLKDELDDDAPRPTLDIDGKSHTVEHTASDVGRALYLSLQRKQWDAAQRFLDEYLTLADRDPLLVHYAQGALARRDGRYADAERHYRALLALKPDFLPGRLELARVLFEDQQDREAGELFDAIAAAVDTDDSRTAGVRKSMDNFQRALAGRRAWSGAFAFGPTWNDNLNRSSASRTCLLADSSGFCYIDRQLPDAIAAGGVDYDASLDKRLPLRGHHGLYLRTLLFGYGYRDNSAYNELTSTTQAGYSYRSGRHGISLAPTFEYYAWGNDALYAAWGVHGEWSWTLSPNALLKLEADYKDMRYRRQDYARNYDGGVRSAYATYFRSLGPRWTVFGGIDVVASDAQQTANGYLQRGARLGASLQWPAGFVGSAFASYRHRDYSAYSAVLGARRRDDEQNYTFVLKAPRLAFAGFTPLLTLRHNRVHSNVDWLYGYDKNAISLKLERVF</sequence>
<evidence type="ECO:0000256" key="1">
    <source>
        <dbReference type="ARBA" id="ARBA00004571"/>
    </source>
</evidence>
<evidence type="ECO:0000256" key="8">
    <source>
        <dbReference type="SAM" id="SignalP"/>
    </source>
</evidence>
<keyword evidence="12" id="KW-1185">Reference proteome</keyword>
<evidence type="ECO:0000259" key="10">
    <source>
        <dbReference type="Pfam" id="PF24575"/>
    </source>
</evidence>
<dbReference type="Proteomes" id="UP000238261">
    <property type="component" value="Unassembled WGS sequence"/>
</dbReference>
<accession>A0A2S7F0V9</accession>
<dbReference type="Gene3D" id="1.25.40.10">
    <property type="entry name" value="Tetratricopeptide repeat domain"/>
    <property type="match status" value="1"/>
</dbReference>
<evidence type="ECO:0000256" key="5">
    <source>
        <dbReference type="ARBA" id="ARBA00023136"/>
    </source>
</evidence>
<reference evidence="12" key="1">
    <citation type="submission" date="2016-08" db="EMBL/GenBank/DDBJ databases">
        <authorList>
            <person name="Merda D."/>
            <person name="Briand M."/>
            <person name="Taghouti G."/>
            <person name="Carrere S."/>
            <person name="Gouzy J."/>
            <person name="Portier P."/>
            <person name="Jacques M.-A."/>
            <person name="Fischer-Le Saux M."/>
        </authorList>
    </citation>
    <scope>NUCLEOTIDE SEQUENCE [LARGE SCALE GENOMIC DNA]</scope>
    <source>
        <strain evidence="12">CFBP1156</strain>
    </source>
</reference>
<evidence type="ECO:0000259" key="9">
    <source>
        <dbReference type="Pfam" id="PF04575"/>
    </source>
</evidence>
<evidence type="ECO:0000256" key="4">
    <source>
        <dbReference type="ARBA" id="ARBA00022729"/>
    </source>
</evidence>
<dbReference type="InterPro" id="IPR011990">
    <property type="entry name" value="TPR-like_helical_dom_sf"/>
</dbReference>
<feature type="signal peptide" evidence="8">
    <location>
        <begin position="1"/>
        <end position="26"/>
    </location>
</feature>
<keyword evidence="4 8" id="KW-0732">Signal</keyword>
<dbReference type="RefSeq" id="WP_104558173.1">
    <property type="nucleotide sequence ID" value="NZ_CP043476.1"/>
</dbReference>
<evidence type="ECO:0000256" key="2">
    <source>
        <dbReference type="ARBA" id="ARBA00022452"/>
    </source>
</evidence>
<comment type="subcellular location">
    <subcellularLocation>
        <location evidence="1">Cell outer membrane</location>
        <topology evidence="1">Multi-pass membrane protein</topology>
    </subcellularLocation>
</comment>
<dbReference type="AlphaFoldDB" id="A0A2S7F0V9"/>
<feature type="chain" id="PRO_5015676762" evidence="8">
    <location>
        <begin position="27"/>
        <end position="497"/>
    </location>
</feature>
<dbReference type="Pfam" id="PF04575">
    <property type="entry name" value="SlipAM"/>
    <property type="match status" value="1"/>
</dbReference>
<keyword evidence="2" id="KW-1134">Transmembrane beta strand</keyword>
<evidence type="ECO:0000256" key="6">
    <source>
        <dbReference type="ARBA" id="ARBA00023237"/>
    </source>
</evidence>
<dbReference type="OrthoDB" id="7525402at2"/>
<dbReference type="InterPro" id="IPR057556">
    <property type="entry name" value="TPR_Slam"/>
</dbReference>
<feature type="domain" description="Surface lipoprotein assembly modifier C-terminal" evidence="9">
    <location>
        <begin position="204"/>
        <end position="497"/>
    </location>
</feature>
<dbReference type="EMBL" id="MDEG01000003">
    <property type="protein sequence ID" value="PPU98986.1"/>
    <property type="molecule type" value="Genomic_DNA"/>
</dbReference>
<proteinExistence type="inferred from homology"/>
<protein>
    <submittedName>
        <fullName evidence="11">Uncharacterized protein</fullName>
    </submittedName>
</protein>
<organism evidence="11 12">
    <name type="scientific">Xanthomonas hyacinthi</name>
    <dbReference type="NCBI Taxonomy" id="56455"/>
    <lineage>
        <taxon>Bacteria</taxon>
        <taxon>Pseudomonadati</taxon>
        <taxon>Pseudomonadota</taxon>
        <taxon>Gammaproteobacteria</taxon>
        <taxon>Lysobacterales</taxon>
        <taxon>Lysobacteraceae</taxon>
        <taxon>Xanthomonas</taxon>
    </lineage>
</organism>
<dbReference type="InterPro" id="IPR007655">
    <property type="entry name" value="Slam_C"/>
</dbReference>
<dbReference type="Pfam" id="PF24575">
    <property type="entry name" value="TPR_Slam"/>
    <property type="match status" value="1"/>
</dbReference>